<evidence type="ECO:0000256" key="7">
    <source>
        <dbReference type="ARBA" id="ARBA00022840"/>
    </source>
</evidence>
<dbReference type="GO" id="GO:0008270">
    <property type="term" value="F:zinc ion binding"/>
    <property type="evidence" value="ECO:0007669"/>
    <property type="project" value="UniProtKB-UniRule"/>
</dbReference>
<dbReference type="Gene3D" id="3.30.60.20">
    <property type="match status" value="1"/>
</dbReference>
<feature type="binding site" evidence="8">
    <location>
        <position position="155"/>
    </location>
    <ligand>
        <name>Zn(2+)</name>
        <dbReference type="ChEBI" id="CHEBI:29105"/>
    </ligand>
</feature>
<dbReference type="Proteomes" id="UP000178429">
    <property type="component" value="Unassembled WGS sequence"/>
</dbReference>
<protein>
    <recommendedName>
        <fullName evidence="2 8">Thymidine kinase</fullName>
        <ecNumber evidence="2 8">2.7.1.21</ecNumber>
    </recommendedName>
</protein>
<comment type="similarity">
    <text evidence="1 8 12">Belongs to the thymidine kinase family.</text>
</comment>
<name>A0A1F8C3P8_9BACT</name>
<comment type="caution">
    <text evidence="8">Lacks conserved residue(s) required for the propagation of feature annotation.</text>
</comment>
<feature type="binding site" evidence="8">
    <location>
        <begin position="89"/>
        <end position="92"/>
    </location>
    <ligand>
        <name>ATP</name>
        <dbReference type="ChEBI" id="CHEBI:30616"/>
    </ligand>
</feature>
<keyword evidence="4 8" id="KW-0808">Transferase</keyword>
<feature type="binding site" evidence="8">
    <location>
        <position position="146"/>
    </location>
    <ligand>
        <name>Zn(2+)</name>
        <dbReference type="ChEBI" id="CHEBI:29105"/>
    </ligand>
</feature>
<dbReference type="EMBL" id="MGHL01000001">
    <property type="protein sequence ID" value="OGM70913.1"/>
    <property type="molecule type" value="Genomic_DNA"/>
</dbReference>
<evidence type="ECO:0000313" key="14">
    <source>
        <dbReference type="Proteomes" id="UP000178429"/>
    </source>
</evidence>
<comment type="caution">
    <text evidence="13">The sequence shown here is derived from an EMBL/GenBank/DDBJ whole genome shotgun (WGS) entry which is preliminary data.</text>
</comment>
<evidence type="ECO:0000256" key="8">
    <source>
        <dbReference type="HAMAP-Rule" id="MF_00124"/>
    </source>
</evidence>
<organism evidence="13 14">
    <name type="scientific">Candidatus Woesebacteria bacterium RIFCSPLOWO2_01_FULL_44_14</name>
    <dbReference type="NCBI Taxonomy" id="1802525"/>
    <lineage>
        <taxon>Bacteria</taxon>
        <taxon>Candidatus Woeseibacteriota</taxon>
    </lineage>
</organism>
<evidence type="ECO:0000256" key="10">
    <source>
        <dbReference type="PIRSR" id="PIRSR035805-2"/>
    </source>
</evidence>
<dbReference type="PANTHER" id="PTHR11441">
    <property type="entry name" value="THYMIDINE KINASE"/>
    <property type="match status" value="1"/>
</dbReference>
<keyword evidence="3 8" id="KW-0237">DNA synthesis</keyword>
<dbReference type="HAMAP" id="MF_00124">
    <property type="entry name" value="Thymidine_kinase"/>
    <property type="match status" value="1"/>
</dbReference>
<dbReference type="STRING" id="1802525.A2975_01395"/>
<evidence type="ECO:0000256" key="11">
    <source>
        <dbReference type="RuleBase" id="RU000544"/>
    </source>
</evidence>
<dbReference type="GO" id="GO:0005829">
    <property type="term" value="C:cytosol"/>
    <property type="evidence" value="ECO:0007669"/>
    <property type="project" value="TreeGrafter"/>
</dbReference>
<evidence type="ECO:0000256" key="1">
    <source>
        <dbReference type="ARBA" id="ARBA00007587"/>
    </source>
</evidence>
<dbReference type="Pfam" id="PF00265">
    <property type="entry name" value="TK"/>
    <property type="match status" value="1"/>
</dbReference>
<dbReference type="NCBIfam" id="NF003296">
    <property type="entry name" value="PRK04296.1-1"/>
    <property type="match status" value="1"/>
</dbReference>
<dbReference type="SUPFAM" id="SSF57716">
    <property type="entry name" value="Glucocorticoid receptor-like (DNA-binding domain)"/>
    <property type="match status" value="1"/>
</dbReference>
<proteinExistence type="inferred from homology"/>
<keyword evidence="7 8" id="KW-0067">ATP-binding</keyword>
<dbReference type="GO" id="GO:0046104">
    <property type="term" value="P:thymidine metabolic process"/>
    <property type="evidence" value="ECO:0007669"/>
    <property type="project" value="TreeGrafter"/>
</dbReference>
<keyword evidence="8" id="KW-0963">Cytoplasm</keyword>
<sequence>MPLVMTEKLTGIKGPMFSEKTTTLISRVHRAEHAGKNIKVFKPIVDDRWEMTEFIQSHNKVQLPATPVNNSVEIHEHVALGETDFVAIDEAQFFDEQIVDVVRYLTDNDVEVVFSALPLDFKGEPFGPAPILFAMADEIVNLTAICKHHDNGKICGREATRTQRIVNGEPAHYTEPVILIGAEESYEARCIDHHEVPGRPEPKIVYKAPSE</sequence>
<dbReference type="GO" id="GO:0004797">
    <property type="term" value="F:thymidine kinase activity"/>
    <property type="evidence" value="ECO:0007669"/>
    <property type="project" value="UniProtKB-UniRule"/>
</dbReference>
<keyword evidence="8" id="KW-0479">Metal-binding</keyword>
<dbReference type="PIRSF" id="PIRSF035805">
    <property type="entry name" value="TK_cell"/>
    <property type="match status" value="1"/>
</dbReference>
<dbReference type="PANTHER" id="PTHR11441:SF0">
    <property type="entry name" value="THYMIDINE KINASE, CYTOSOLIC"/>
    <property type="match status" value="1"/>
</dbReference>
<comment type="catalytic activity">
    <reaction evidence="8 11">
        <text>thymidine + ATP = dTMP + ADP + H(+)</text>
        <dbReference type="Rhea" id="RHEA:19129"/>
        <dbReference type="ChEBI" id="CHEBI:15378"/>
        <dbReference type="ChEBI" id="CHEBI:17748"/>
        <dbReference type="ChEBI" id="CHEBI:30616"/>
        <dbReference type="ChEBI" id="CHEBI:63528"/>
        <dbReference type="ChEBI" id="CHEBI:456216"/>
        <dbReference type="EC" id="2.7.1.21"/>
    </reaction>
</comment>
<feature type="active site" description="Proton acceptor" evidence="8 9">
    <location>
        <position position="90"/>
    </location>
</feature>
<comment type="subcellular location">
    <subcellularLocation>
        <location evidence="8">Cytoplasm</location>
    </subcellularLocation>
</comment>
<dbReference type="GO" id="GO:0071897">
    <property type="term" value="P:DNA biosynthetic process"/>
    <property type="evidence" value="ECO:0007669"/>
    <property type="project" value="UniProtKB-KW"/>
</dbReference>
<evidence type="ECO:0000256" key="12">
    <source>
        <dbReference type="RuleBase" id="RU004165"/>
    </source>
</evidence>
<feature type="binding site" evidence="10">
    <location>
        <begin position="178"/>
        <end position="181"/>
    </location>
    <ligand>
        <name>substrate</name>
    </ligand>
</feature>
<accession>A0A1F8C3P8</accession>
<dbReference type="InterPro" id="IPR001267">
    <property type="entry name" value="Thymidine_kinase"/>
</dbReference>
<feature type="binding site" evidence="8">
    <location>
        <position position="190"/>
    </location>
    <ligand>
        <name>Zn(2+)</name>
        <dbReference type="ChEBI" id="CHEBI:29105"/>
    </ligand>
</feature>
<feature type="binding site" evidence="8">
    <location>
        <position position="193"/>
    </location>
    <ligand>
        <name>Zn(2+)</name>
        <dbReference type="ChEBI" id="CHEBI:29105"/>
    </ligand>
</feature>
<evidence type="ECO:0000256" key="9">
    <source>
        <dbReference type="PIRSR" id="PIRSR035805-1"/>
    </source>
</evidence>
<dbReference type="EC" id="2.7.1.21" evidence="2 8"/>
<evidence type="ECO:0000313" key="13">
    <source>
        <dbReference type="EMBL" id="OGM70913.1"/>
    </source>
</evidence>
<keyword evidence="5 8" id="KW-0547">Nucleotide-binding</keyword>
<dbReference type="GO" id="GO:0005524">
    <property type="term" value="F:ATP binding"/>
    <property type="evidence" value="ECO:0007669"/>
    <property type="project" value="UniProtKB-UniRule"/>
</dbReference>
<evidence type="ECO:0000256" key="4">
    <source>
        <dbReference type="ARBA" id="ARBA00022679"/>
    </source>
</evidence>
<evidence type="ECO:0000256" key="2">
    <source>
        <dbReference type="ARBA" id="ARBA00012118"/>
    </source>
</evidence>
<evidence type="ECO:0000256" key="5">
    <source>
        <dbReference type="ARBA" id="ARBA00022741"/>
    </source>
</evidence>
<dbReference type="AlphaFoldDB" id="A0A1F8C3P8"/>
<evidence type="ECO:0000256" key="6">
    <source>
        <dbReference type="ARBA" id="ARBA00022777"/>
    </source>
</evidence>
<keyword evidence="8" id="KW-0862">Zinc</keyword>
<dbReference type="InterPro" id="IPR027417">
    <property type="entry name" value="P-loop_NTPase"/>
</dbReference>
<feature type="binding site" evidence="10">
    <location>
        <position position="186"/>
    </location>
    <ligand>
        <name>substrate</name>
    </ligand>
</feature>
<keyword evidence="6 8" id="KW-0418">Kinase</keyword>
<comment type="subunit">
    <text evidence="8">Homotetramer.</text>
</comment>
<dbReference type="Gene3D" id="3.40.50.300">
    <property type="entry name" value="P-loop containing nucleotide triphosphate hydrolases"/>
    <property type="match status" value="1"/>
</dbReference>
<reference evidence="13 14" key="1">
    <citation type="journal article" date="2016" name="Nat. Commun.">
        <title>Thousands of microbial genomes shed light on interconnected biogeochemical processes in an aquifer system.</title>
        <authorList>
            <person name="Anantharaman K."/>
            <person name="Brown C.T."/>
            <person name="Hug L.A."/>
            <person name="Sharon I."/>
            <person name="Castelle C.J."/>
            <person name="Probst A.J."/>
            <person name="Thomas B.C."/>
            <person name="Singh A."/>
            <person name="Wilkins M.J."/>
            <person name="Karaoz U."/>
            <person name="Brodie E.L."/>
            <person name="Williams K.H."/>
            <person name="Hubbard S.S."/>
            <person name="Banfield J.F."/>
        </authorList>
    </citation>
    <scope>NUCLEOTIDE SEQUENCE [LARGE SCALE GENOMIC DNA]</scope>
</reference>
<gene>
    <name evidence="8" type="primary">tdk</name>
    <name evidence="13" type="ORF">A2975_01395</name>
</gene>
<dbReference type="SUPFAM" id="SSF52540">
    <property type="entry name" value="P-loop containing nucleoside triphosphate hydrolases"/>
    <property type="match status" value="1"/>
</dbReference>
<evidence type="ECO:0000256" key="3">
    <source>
        <dbReference type="ARBA" id="ARBA00022634"/>
    </source>
</evidence>